<dbReference type="Proteomes" id="UP000593577">
    <property type="component" value="Unassembled WGS sequence"/>
</dbReference>
<keyword evidence="2" id="KW-1185">Reference proteome</keyword>
<comment type="caution">
    <text evidence="1">The sequence shown here is derived from an EMBL/GenBank/DDBJ whole genome shotgun (WGS) entry which is preliminary data.</text>
</comment>
<name>A0A7J8YLL8_GOSAI</name>
<organism evidence="1 2">
    <name type="scientific">Gossypium aridum</name>
    <name type="common">American cotton</name>
    <name type="synonym">Erioxylum aridum</name>
    <dbReference type="NCBI Taxonomy" id="34290"/>
    <lineage>
        <taxon>Eukaryota</taxon>
        <taxon>Viridiplantae</taxon>
        <taxon>Streptophyta</taxon>
        <taxon>Embryophyta</taxon>
        <taxon>Tracheophyta</taxon>
        <taxon>Spermatophyta</taxon>
        <taxon>Magnoliopsida</taxon>
        <taxon>eudicotyledons</taxon>
        <taxon>Gunneridae</taxon>
        <taxon>Pentapetalae</taxon>
        <taxon>rosids</taxon>
        <taxon>malvids</taxon>
        <taxon>Malvales</taxon>
        <taxon>Malvaceae</taxon>
        <taxon>Malvoideae</taxon>
        <taxon>Gossypium</taxon>
    </lineage>
</organism>
<dbReference type="AlphaFoldDB" id="A0A7J8YLL8"/>
<dbReference type="EMBL" id="JABFAA010022823">
    <property type="protein sequence ID" value="MBA0700455.1"/>
    <property type="molecule type" value="Genomic_DNA"/>
</dbReference>
<gene>
    <name evidence="1" type="ORF">Goari_027322</name>
</gene>
<evidence type="ECO:0008006" key="3">
    <source>
        <dbReference type="Google" id="ProtNLM"/>
    </source>
</evidence>
<accession>A0A7J8YLL8</accession>
<protein>
    <recommendedName>
        <fullName evidence="3">Reverse transcriptase zinc-binding domain-containing protein</fullName>
    </recommendedName>
</protein>
<evidence type="ECO:0000313" key="1">
    <source>
        <dbReference type="EMBL" id="MBA0700455.1"/>
    </source>
</evidence>
<reference evidence="1 2" key="1">
    <citation type="journal article" date="2019" name="Genome Biol. Evol.">
        <title>Insights into the evolution of the New World diploid cottons (Gossypium, subgenus Houzingenia) based on genome sequencing.</title>
        <authorList>
            <person name="Grover C.E."/>
            <person name="Arick M.A. 2nd"/>
            <person name="Thrash A."/>
            <person name="Conover J.L."/>
            <person name="Sanders W.S."/>
            <person name="Peterson D.G."/>
            <person name="Frelichowski J.E."/>
            <person name="Scheffler J.A."/>
            <person name="Scheffler B.E."/>
            <person name="Wendel J.F."/>
        </authorList>
    </citation>
    <scope>NUCLEOTIDE SEQUENCE [LARGE SCALE GENOMIC DNA]</scope>
    <source>
        <strain evidence="1">185</strain>
        <tissue evidence="1">Leaf</tissue>
    </source>
</reference>
<proteinExistence type="predicted"/>
<sequence>INNWLKTLLSYNGKEIFIKSILQSLPTYAFLVFLAPRGHEGLGFCDLCLFSLILLGRKLWRLLTFKDTLCYHVLSSKYFPSGDIFHLKVVNKPSYTWTSIAIAAKALKNGFGWHVGEGNIIDIRKDKWGFEGLNGDSLCSTTLTIYERKVKDLWNNNHTCWNKESVHKLYGYTMGYQICKMPIFFNGLNDIRVWFHNPYGFYTSKFSYSWLLLNWHVRHELLPTNFKISSIRQDFKKKCLRCGVKAETLIDAL</sequence>
<evidence type="ECO:0000313" key="2">
    <source>
        <dbReference type="Proteomes" id="UP000593577"/>
    </source>
</evidence>
<feature type="non-terminal residue" evidence="1">
    <location>
        <position position="1"/>
    </location>
</feature>